<feature type="transmembrane region" description="Helical" evidence="6">
    <location>
        <begin position="170"/>
        <end position="188"/>
    </location>
</feature>
<comment type="subcellular location">
    <subcellularLocation>
        <location evidence="1">Cell membrane</location>
        <topology evidence="1">Multi-pass membrane protein</topology>
    </subcellularLocation>
</comment>
<evidence type="ECO:0000313" key="7">
    <source>
        <dbReference type="EMBL" id="GAA5054302.1"/>
    </source>
</evidence>
<evidence type="ECO:0000256" key="5">
    <source>
        <dbReference type="ARBA" id="ARBA00023136"/>
    </source>
</evidence>
<organism evidence="7 8">
    <name type="scientific">Haladaptatus pallidirubidus</name>
    <dbReference type="NCBI Taxonomy" id="1008152"/>
    <lineage>
        <taxon>Archaea</taxon>
        <taxon>Methanobacteriati</taxon>
        <taxon>Methanobacteriota</taxon>
        <taxon>Stenosarchaea group</taxon>
        <taxon>Halobacteria</taxon>
        <taxon>Halobacteriales</taxon>
        <taxon>Haladaptataceae</taxon>
        <taxon>Haladaptatus</taxon>
    </lineage>
</organism>
<reference evidence="7 8" key="1">
    <citation type="journal article" date="2019" name="Int. J. Syst. Evol. Microbiol.">
        <title>The Global Catalogue of Microorganisms (GCM) 10K type strain sequencing project: providing services to taxonomists for standard genome sequencing and annotation.</title>
        <authorList>
            <consortium name="The Broad Institute Genomics Platform"/>
            <consortium name="The Broad Institute Genome Sequencing Center for Infectious Disease"/>
            <person name="Wu L."/>
            <person name="Ma J."/>
        </authorList>
    </citation>
    <scope>NUCLEOTIDE SEQUENCE [LARGE SCALE GENOMIC DNA]</scope>
    <source>
        <strain evidence="7 8">JCM 17504</strain>
    </source>
</reference>
<proteinExistence type="predicted"/>
<comment type="caution">
    <text evidence="7">The sequence shown here is derived from an EMBL/GenBank/DDBJ whole genome shotgun (WGS) entry which is preliminary data.</text>
</comment>
<keyword evidence="3 6" id="KW-0812">Transmembrane</keyword>
<keyword evidence="8" id="KW-1185">Reference proteome</keyword>
<evidence type="ECO:0000256" key="6">
    <source>
        <dbReference type="SAM" id="Phobius"/>
    </source>
</evidence>
<keyword evidence="5 6" id="KW-0472">Membrane</keyword>
<dbReference type="EMBL" id="BAABKX010000013">
    <property type="protein sequence ID" value="GAA5054302.1"/>
    <property type="molecule type" value="Genomic_DNA"/>
</dbReference>
<evidence type="ECO:0000256" key="1">
    <source>
        <dbReference type="ARBA" id="ARBA00004651"/>
    </source>
</evidence>
<dbReference type="PANTHER" id="PTHR30213:SF0">
    <property type="entry name" value="UPF0761 MEMBRANE PROTEIN YIHY"/>
    <property type="match status" value="1"/>
</dbReference>
<name>A0AAV3UJW4_9EURY</name>
<feature type="transmembrane region" description="Helical" evidence="6">
    <location>
        <begin position="222"/>
        <end position="255"/>
    </location>
</feature>
<feature type="transmembrane region" description="Helical" evidence="6">
    <location>
        <begin position="131"/>
        <end position="149"/>
    </location>
</feature>
<evidence type="ECO:0008006" key="9">
    <source>
        <dbReference type="Google" id="ProtNLM"/>
    </source>
</evidence>
<evidence type="ECO:0000256" key="3">
    <source>
        <dbReference type="ARBA" id="ARBA00022692"/>
    </source>
</evidence>
<sequence length="266" mass="29105">MDVESTTWQFIALIRENELGFLAASFAYYTFVSILPLLLLIFLVVSTIAGEELARTVLQQVALTGILTSDGQELVRDALIYPAAHSEASLLGIGLLFWSGLKIFRSLVFAFSQIYDVPFEGSPITSIRNGGIVIVALIISVVIQLAVSLPAAMFRAQLPLFGEIGRLEQFIFLCLMLFPLYYLLPPIAHRVWDALPGTVLTASGWIVLEFGFGVYTQYFSNVSVFGVFGTFIIFILWLYFVGLLILLGACLNVVLSSGHSSSGSSV</sequence>
<dbReference type="Pfam" id="PF03631">
    <property type="entry name" value="Virul_fac_BrkB"/>
    <property type="match status" value="1"/>
</dbReference>
<accession>A0AAV3UJW4</accession>
<gene>
    <name evidence="7" type="ORF">GCM10025751_32650</name>
</gene>
<feature type="transmembrane region" description="Helical" evidence="6">
    <location>
        <begin position="26"/>
        <end position="45"/>
    </location>
</feature>
<dbReference type="PANTHER" id="PTHR30213">
    <property type="entry name" value="INNER MEMBRANE PROTEIN YHJD"/>
    <property type="match status" value="1"/>
</dbReference>
<keyword evidence="4 6" id="KW-1133">Transmembrane helix</keyword>
<dbReference type="PIRSF" id="PIRSF035875">
    <property type="entry name" value="RNase_BN"/>
    <property type="match status" value="1"/>
</dbReference>
<keyword evidence="2" id="KW-1003">Cell membrane</keyword>
<evidence type="ECO:0000256" key="2">
    <source>
        <dbReference type="ARBA" id="ARBA00022475"/>
    </source>
</evidence>
<dbReference type="GO" id="GO:0005886">
    <property type="term" value="C:plasma membrane"/>
    <property type="evidence" value="ECO:0007669"/>
    <property type="project" value="UniProtKB-SubCell"/>
</dbReference>
<dbReference type="AlphaFoldDB" id="A0AAV3UJW4"/>
<evidence type="ECO:0000313" key="8">
    <source>
        <dbReference type="Proteomes" id="UP001501729"/>
    </source>
</evidence>
<feature type="transmembrane region" description="Helical" evidence="6">
    <location>
        <begin position="194"/>
        <end position="215"/>
    </location>
</feature>
<protein>
    <recommendedName>
        <fullName evidence="9">YihY family inner membrane protein</fullName>
    </recommendedName>
</protein>
<dbReference type="InterPro" id="IPR017039">
    <property type="entry name" value="Virul_fac_BrkB"/>
</dbReference>
<feature type="transmembrane region" description="Helical" evidence="6">
    <location>
        <begin position="90"/>
        <end position="111"/>
    </location>
</feature>
<evidence type="ECO:0000256" key="4">
    <source>
        <dbReference type="ARBA" id="ARBA00022989"/>
    </source>
</evidence>
<dbReference type="RefSeq" id="WP_227778388.1">
    <property type="nucleotide sequence ID" value="NZ_BAABKX010000013.1"/>
</dbReference>
<dbReference type="GeneID" id="68616689"/>
<dbReference type="Proteomes" id="UP001501729">
    <property type="component" value="Unassembled WGS sequence"/>
</dbReference>